<proteinExistence type="predicted"/>
<dbReference type="InterPro" id="IPR050109">
    <property type="entry name" value="HTH-type_TetR-like_transc_reg"/>
</dbReference>
<dbReference type="PROSITE" id="PS50977">
    <property type="entry name" value="HTH_TETR_2"/>
    <property type="match status" value="1"/>
</dbReference>
<dbReference type="GO" id="GO:0000976">
    <property type="term" value="F:transcription cis-regulatory region binding"/>
    <property type="evidence" value="ECO:0007669"/>
    <property type="project" value="TreeGrafter"/>
</dbReference>
<feature type="domain" description="HTH tetR-type" evidence="6">
    <location>
        <begin position="8"/>
        <end position="68"/>
    </location>
</feature>
<dbReference type="InterPro" id="IPR004111">
    <property type="entry name" value="Repressor_TetR_C"/>
</dbReference>
<evidence type="ECO:0000256" key="3">
    <source>
        <dbReference type="ARBA" id="ARBA00023125"/>
    </source>
</evidence>
<keyword evidence="2" id="KW-0805">Transcription regulation</keyword>
<keyword evidence="1" id="KW-0678">Repressor</keyword>
<comment type="caution">
    <text evidence="7">The sequence shown here is derived from an EMBL/GenBank/DDBJ whole genome shotgun (WGS) entry which is preliminary data.</text>
</comment>
<protein>
    <submittedName>
        <fullName evidence="7">TetR family transcriptional regulator</fullName>
    </submittedName>
</protein>
<dbReference type="SUPFAM" id="SSF48498">
    <property type="entry name" value="Tetracyclin repressor-like, C-terminal domain"/>
    <property type="match status" value="1"/>
</dbReference>
<dbReference type="PANTHER" id="PTHR30055">
    <property type="entry name" value="HTH-TYPE TRANSCRIPTIONAL REGULATOR RUTR"/>
    <property type="match status" value="1"/>
</dbReference>
<keyword evidence="8" id="KW-1185">Reference proteome</keyword>
<feature type="DNA-binding region" description="H-T-H motif" evidence="5">
    <location>
        <begin position="31"/>
        <end position="50"/>
    </location>
</feature>
<accession>A0A8J3I3J1</accession>
<dbReference type="Pfam" id="PF00440">
    <property type="entry name" value="TetR_N"/>
    <property type="match status" value="1"/>
</dbReference>
<organism evidence="7 8">
    <name type="scientific">Ktedonospora formicarum</name>
    <dbReference type="NCBI Taxonomy" id="2778364"/>
    <lineage>
        <taxon>Bacteria</taxon>
        <taxon>Bacillati</taxon>
        <taxon>Chloroflexota</taxon>
        <taxon>Ktedonobacteria</taxon>
        <taxon>Ktedonobacterales</taxon>
        <taxon>Ktedonobacteraceae</taxon>
        <taxon>Ktedonospora</taxon>
    </lineage>
</organism>
<evidence type="ECO:0000259" key="6">
    <source>
        <dbReference type="PROSITE" id="PS50977"/>
    </source>
</evidence>
<dbReference type="InterPro" id="IPR003012">
    <property type="entry name" value="Tet_transcr_reg_TetR"/>
</dbReference>
<dbReference type="Pfam" id="PF02909">
    <property type="entry name" value="TetR_C_1"/>
    <property type="match status" value="1"/>
</dbReference>
<dbReference type="Proteomes" id="UP000612362">
    <property type="component" value="Unassembled WGS sequence"/>
</dbReference>
<dbReference type="PRINTS" id="PR00400">
    <property type="entry name" value="TETREPRESSOR"/>
</dbReference>
<dbReference type="EMBL" id="BNJF01000001">
    <property type="protein sequence ID" value="GHO45532.1"/>
    <property type="molecule type" value="Genomic_DNA"/>
</dbReference>
<dbReference type="InterPro" id="IPR009057">
    <property type="entry name" value="Homeodomain-like_sf"/>
</dbReference>
<dbReference type="GO" id="GO:0045892">
    <property type="term" value="P:negative regulation of DNA-templated transcription"/>
    <property type="evidence" value="ECO:0007669"/>
    <property type="project" value="InterPro"/>
</dbReference>
<dbReference type="PANTHER" id="PTHR30055:SF151">
    <property type="entry name" value="TRANSCRIPTIONAL REGULATORY PROTEIN"/>
    <property type="match status" value="1"/>
</dbReference>
<dbReference type="PRINTS" id="PR00455">
    <property type="entry name" value="HTHTETR"/>
</dbReference>
<dbReference type="InterPro" id="IPR001647">
    <property type="entry name" value="HTH_TetR"/>
</dbReference>
<evidence type="ECO:0000256" key="4">
    <source>
        <dbReference type="ARBA" id="ARBA00023163"/>
    </source>
</evidence>
<keyword evidence="4" id="KW-0804">Transcription</keyword>
<gene>
    <name evidence="7" type="ORF">KSX_36950</name>
</gene>
<sequence>MGRMNRPKISRERVLEAALALVDRDGIAGLSMRKLGAELGIEAMTLYYYFPNKDAILDGLIERSALNALVTPIGKPEEWSQWLRALAIALHQELLRHPHLLPLVATRPAMTPASLQLVERIAAGLCATGCSPLRALQIINIVTTFVVGHTLAEAGDTPGHEDAIPDTEGLANQLDPRELPYLSEAIASGLGQKHDHQSRFDFALDALFVGMKMLSSEQEHSDGV</sequence>
<dbReference type="SUPFAM" id="SSF46689">
    <property type="entry name" value="Homeodomain-like"/>
    <property type="match status" value="1"/>
</dbReference>
<dbReference type="GO" id="GO:0003700">
    <property type="term" value="F:DNA-binding transcription factor activity"/>
    <property type="evidence" value="ECO:0007669"/>
    <property type="project" value="TreeGrafter"/>
</dbReference>
<dbReference type="GO" id="GO:0046677">
    <property type="term" value="P:response to antibiotic"/>
    <property type="evidence" value="ECO:0007669"/>
    <property type="project" value="InterPro"/>
</dbReference>
<dbReference type="Gene3D" id="1.10.357.10">
    <property type="entry name" value="Tetracycline Repressor, domain 2"/>
    <property type="match status" value="1"/>
</dbReference>
<name>A0A8J3I3J1_9CHLR</name>
<dbReference type="AlphaFoldDB" id="A0A8J3I3J1"/>
<reference evidence="7" key="1">
    <citation type="submission" date="2020-10" db="EMBL/GenBank/DDBJ databases">
        <title>Taxonomic study of unclassified bacteria belonging to the class Ktedonobacteria.</title>
        <authorList>
            <person name="Yabe S."/>
            <person name="Wang C.M."/>
            <person name="Zheng Y."/>
            <person name="Sakai Y."/>
            <person name="Cavaletti L."/>
            <person name="Monciardini P."/>
            <person name="Donadio S."/>
        </authorList>
    </citation>
    <scope>NUCLEOTIDE SEQUENCE</scope>
    <source>
        <strain evidence="7">SOSP1-1</strain>
    </source>
</reference>
<evidence type="ECO:0000256" key="1">
    <source>
        <dbReference type="ARBA" id="ARBA00022491"/>
    </source>
</evidence>
<keyword evidence="3 5" id="KW-0238">DNA-binding</keyword>
<evidence type="ECO:0000256" key="5">
    <source>
        <dbReference type="PROSITE-ProRule" id="PRU00335"/>
    </source>
</evidence>
<evidence type="ECO:0000313" key="7">
    <source>
        <dbReference type="EMBL" id="GHO45532.1"/>
    </source>
</evidence>
<evidence type="ECO:0000313" key="8">
    <source>
        <dbReference type="Proteomes" id="UP000612362"/>
    </source>
</evidence>
<evidence type="ECO:0000256" key="2">
    <source>
        <dbReference type="ARBA" id="ARBA00023015"/>
    </source>
</evidence>
<dbReference type="InterPro" id="IPR036271">
    <property type="entry name" value="Tet_transcr_reg_TetR-rel_C_sf"/>
</dbReference>